<name>A0A450Y7B6_9GAMM</name>
<proteinExistence type="predicted"/>
<accession>A0A450Y7B6</accession>
<sequence length="161" mass="18245">MVMNEKALIERDAERDVRQETLNAIRDIKSGKVGHVETVELLPVVEARQNTGLFSVWILRTPRRVGSYPPRLGARGIAGQVKLLVPYSNCKITPKNWRTRPCVIVNFTRLRQDSVSRHANRINEIQRGRCGSRGALETKTTLLAVYTKPAPREHCFTHGFS</sequence>
<protein>
    <submittedName>
        <fullName evidence="1">Uncharacterized protein</fullName>
    </submittedName>
</protein>
<organism evidence="1">
    <name type="scientific">Candidatus Kentrum sp. TC</name>
    <dbReference type="NCBI Taxonomy" id="2126339"/>
    <lineage>
        <taxon>Bacteria</taxon>
        <taxon>Pseudomonadati</taxon>
        <taxon>Pseudomonadota</taxon>
        <taxon>Gammaproteobacteria</taxon>
        <taxon>Candidatus Kentrum</taxon>
    </lineage>
</organism>
<dbReference type="AlphaFoldDB" id="A0A450Y7B6"/>
<dbReference type="EMBL" id="CAADFS010000001">
    <property type="protein sequence ID" value="VFK37405.1"/>
    <property type="molecule type" value="Genomic_DNA"/>
</dbReference>
<evidence type="ECO:0000313" key="1">
    <source>
        <dbReference type="EMBL" id="VFK37405.1"/>
    </source>
</evidence>
<gene>
    <name evidence="1" type="ORF">BECKTC1821D_GA0114238_100157</name>
</gene>
<reference evidence="1" key="1">
    <citation type="submission" date="2019-02" db="EMBL/GenBank/DDBJ databases">
        <authorList>
            <person name="Gruber-Vodicka R. H."/>
            <person name="Seah K. B. B."/>
        </authorList>
    </citation>
    <scope>NUCLEOTIDE SEQUENCE</scope>
    <source>
        <strain evidence="1">BECK_BZ123</strain>
    </source>
</reference>